<proteinExistence type="predicted"/>
<dbReference type="AlphaFoldDB" id="A0AAJ0G1Q4"/>
<keyword evidence="3" id="KW-1185">Reference proteome</keyword>
<evidence type="ECO:0000313" key="3">
    <source>
        <dbReference type="Proteomes" id="UP001251528"/>
    </source>
</evidence>
<sequence>MVEPLSIIGFIAGQIGFILLTIPEVNKKRYNYVQCRQLLTAHRVSLAASESKLRKWKFIWECGSQSYEEGFYRFVWSENYNAIRTAGSLIEHQTHEINTTMQRIITDGSGGEFPLPRTGIGFTGTMRTLFRRCPQKHEIGALRRVAFALSTNTHLRDRIGELDRAINDLEDLCQNEYDRRVRGTVSENANAGDIHRLNQWWQFFTHFTTIAQSLYEDHTNMKNAQLTSTWAAELRRPEETGNIKEWDQWEPIDVDFSFCIPPAQPKSNEIALRISHHQDELHVINEASSSNRMNWQEMILGQVPESKALWRRERPRGQRCRSYGDLFKEGYFDNRFVFKAWQRHRAELVYSLCNWALLLWDTNWTANLCSFGLCYVCRNEERDDAELNTFTIDRAHSEHCYHVSDKLKSLGITLAELITTTLIRPAEQPENFGPVYYQMWSAENQQWHTVSEKFLIREVHRKSLGSTDLRDAIRFCITASVPQFEVGYLLEYIIKVYEPVDTWCKKELKDWDEFPALQSLPPWSGAALEEQQPSHNDELEDASLIEQEQSSNDEIWEDTFYDAV</sequence>
<evidence type="ECO:0000256" key="1">
    <source>
        <dbReference type="SAM" id="MobiDB-lite"/>
    </source>
</evidence>
<accession>A0AAJ0G1Q4</accession>
<gene>
    <name evidence="2" type="ORF">QQS21_004248</name>
</gene>
<comment type="caution">
    <text evidence="2">The sequence shown here is derived from an EMBL/GenBank/DDBJ whole genome shotgun (WGS) entry which is preliminary data.</text>
</comment>
<reference evidence="2" key="1">
    <citation type="submission" date="2023-06" db="EMBL/GenBank/DDBJ databases">
        <title>Conoideocrella luteorostrata (Hypocreales: Clavicipitaceae), a potential biocontrol fungus for elongate hemlock scale in United States Christmas tree production areas.</title>
        <authorList>
            <person name="Barrett H."/>
            <person name="Lovett B."/>
            <person name="Macias A.M."/>
            <person name="Stajich J.E."/>
            <person name="Kasson M.T."/>
        </authorList>
    </citation>
    <scope>NUCLEOTIDE SEQUENCE</scope>
    <source>
        <strain evidence="2">ARSEF 14590</strain>
    </source>
</reference>
<protein>
    <submittedName>
        <fullName evidence="2">Uncharacterized protein</fullName>
    </submittedName>
</protein>
<dbReference type="Proteomes" id="UP001251528">
    <property type="component" value="Unassembled WGS sequence"/>
</dbReference>
<organism evidence="2 3">
    <name type="scientific">Conoideocrella luteorostrata</name>
    <dbReference type="NCBI Taxonomy" id="1105319"/>
    <lineage>
        <taxon>Eukaryota</taxon>
        <taxon>Fungi</taxon>
        <taxon>Dikarya</taxon>
        <taxon>Ascomycota</taxon>
        <taxon>Pezizomycotina</taxon>
        <taxon>Sordariomycetes</taxon>
        <taxon>Hypocreomycetidae</taxon>
        <taxon>Hypocreales</taxon>
        <taxon>Clavicipitaceae</taxon>
        <taxon>Conoideocrella</taxon>
    </lineage>
</organism>
<name>A0AAJ0G1Q4_9HYPO</name>
<dbReference type="EMBL" id="JASWJB010000061">
    <property type="protein sequence ID" value="KAK2603568.1"/>
    <property type="molecule type" value="Genomic_DNA"/>
</dbReference>
<evidence type="ECO:0000313" key="2">
    <source>
        <dbReference type="EMBL" id="KAK2603568.1"/>
    </source>
</evidence>
<feature type="region of interest" description="Disordered" evidence="1">
    <location>
        <begin position="525"/>
        <end position="558"/>
    </location>
</feature>